<proteinExistence type="predicted"/>
<comment type="caution">
    <text evidence="1">The sequence shown here is derived from an EMBL/GenBank/DDBJ whole genome shotgun (WGS) entry which is preliminary data.</text>
</comment>
<organism evidence="1 2">
    <name type="scientific">Fulvivirga marina</name>
    <dbReference type="NCBI Taxonomy" id="2494733"/>
    <lineage>
        <taxon>Bacteria</taxon>
        <taxon>Pseudomonadati</taxon>
        <taxon>Bacteroidota</taxon>
        <taxon>Cytophagia</taxon>
        <taxon>Cytophagales</taxon>
        <taxon>Fulvivirgaceae</taxon>
        <taxon>Fulvivirga</taxon>
    </lineage>
</organism>
<sequence>MALINLSYCNLALGGKRYDIVYNNVTHVIESGVFDDSSGCNTPTPEVIYQHKEGLVTYQVKPKNSAPYAQVVQVADQVCGITIFSIDTVNASTTETADGTATINALSGIGGTKEYSIDGLNWVASNVFTGLLAGTYRGYARHYFPGQKACVDFQDFAVGSDVVVCNLTLGNILVTADTGASNGSITIDTVNNVVKPVEYRLDAGAWQDDPVFTNLAAGSYDVQVRYKDQTSCIDTRTVTVFAVDCDLTIDAIVVTHEQTKFGDNGSIRIIASGSNAGIEYSINDGVSYQSEDTFTDLSPGEYLIRVRDEVGCIATALVEVKRFRLAYIDIPIAQTHRFVLDNTDRPNFDNRLFKDTRIPGVDPCEYYTLIEHADVTQVQFRSNYENNTLYIYDIDGVLTDTLTPVKKTSFTQYTDSSEAYAAPSETPTQTQIYFADGLQEYAEPGQLITLTDFAGLNGDYEIMAIQPGTLLADGFEVIIITATTAVPLSGTVSAIYDVEPYEVYESIINWAVYDSGKYYIVLEGTDDQFLDYRAPSEPIDIKDTHPDCVLIDYRNNENAYKLYYSTGLTNLIRVVAEFKWPTLGGERTVTEDSRNRAIKLAEDKTRNPSLFVPDIPPYLYEQIGLAFGHDHININDVRYQTTEDIEVEYFKNDPFCHVNAKLRQYDFVADNSDDQGDVDTPLNILELNNDLFEVNPA</sequence>
<name>A0A937KDL1_9BACT</name>
<dbReference type="RefSeq" id="WP_202858114.1">
    <property type="nucleotide sequence ID" value="NZ_JAEUGD010000064.1"/>
</dbReference>
<gene>
    <name evidence="1" type="ORF">JMN32_19870</name>
</gene>
<dbReference type="Proteomes" id="UP000614216">
    <property type="component" value="Unassembled WGS sequence"/>
</dbReference>
<evidence type="ECO:0008006" key="3">
    <source>
        <dbReference type="Google" id="ProtNLM"/>
    </source>
</evidence>
<evidence type="ECO:0000313" key="1">
    <source>
        <dbReference type="EMBL" id="MBL6448579.1"/>
    </source>
</evidence>
<dbReference type="EMBL" id="JAEUGD010000064">
    <property type="protein sequence ID" value="MBL6448579.1"/>
    <property type="molecule type" value="Genomic_DNA"/>
</dbReference>
<accession>A0A937KDL1</accession>
<keyword evidence="2" id="KW-1185">Reference proteome</keyword>
<reference evidence="1" key="1">
    <citation type="submission" date="2021-01" db="EMBL/GenBank/DDBJ databases">
        <title>Fulvivirga kasyanovii gen. nov., sp nov., a novel member of the phylum Bacteroidetes isolated from seawater in a mussel farm.</title>
        <authorList>
            <person name="Zhao L.-H."/>
            <person name="Wang Z.-J."/>
        </authorList>
    </citation>
    <scope>NUCLEOTIDE SEQUENCE</scope>
    <source>
        <strain evidence="1">29W222</strain>
    </source>
</reference>
<evidence type="ECO:0000313" key="2">
    <source>
        <dbReference type="Proteomes" id="UP000614216"/>
    </source>
</evidence>
<dbReference type="AlphaFoldDB" id="A0A937KDL1"/>
<protein>
    <recommendedName>
        <fullName evidence="3">SprB repeat-containing protein</fullName>
    </recommendedName>
</protein>